<dbReference type="PANTHER" id="PTHR12984">
    <property type="entry name" value="SCY1-RELATED S/T PROTEIN KINASE-LIKE"/>
    <property type="match status" value="1"/>
</dbReference>
<gene>
    <name evidence="1" type="primary">Scyl2_3</name>
    <name evidence="1" type="ORF">AVEN_170738_1</name>
</gene>
<proteinExistence type="predicted"/>
<evidence type="ECO:0000313" key="2">
    <source>
        <dbReference type="Proteomes" id="UP000499080"/>
    </source>
</evidence>
<protein>
    <submittedName>
        <fullName evidence="1">SCY1-like protein 2</fullName>
    </submittedName>
</protein>
<dbReference type="OrthoDB" id="79687at2759"/>
<name>A0A4Y2WAW5_ARAVE</name>
<dbReference type="InterPro" id="IPR051177">
    <property type="entry name" value="CIK-Related_Protein"/>
</dbReference>
<dbReference type="Proteomes" id="UP000499080">
    <property type="component" value="Unassembled WGS sequence"/>
</dbReference>
<sequence>MESSMRKSKMNQSGAWKLAGFDFCIQLEKNPDFQSDQFSLGEINIDLPPPCLPNLNYVAPERLLGSSSNFASDMFSLGLLFYAVHNQGKSLLLNSGCSMTSIKNNYNQ</sequence>
<dbReference type="Gene3D" id="1.10.510.10">
    <property type="entry name" value="Transferase(Phosphotransferase) domain 1"/>
    <property type="match status" value="1"/>
</dbReference>
<keyword evidence="2" id="KW-1185">Reference proteome</keyword>
<reference evidence="1 2" key="1">
    <citation type="journal article" date="2019" name="Sci. Rep.">
        <title>Orb-weaving spider Araneus ventricosus genome elucidates the spidroin gene catalogue.</title>
        <authorList>
            <person name="Kono N."/>
            <person name="Nakamura H."/>
            <person name="Ohtoshi R."/>
            <person name="Moran D.A.P."/>
            <person name="Shinohara A."/>
            <person name="Yoshida Y."/>
            <person name="Fujiwara M."/>
            <person name="Mori M."/>
            <person name="Tomita M."/>
            <person name="Arakawa K."/>
        </authorList>
    </citation>
    <scope>NUCLEOTIDE SEQUENCE [LARGE SCALE GENOMIC DNA]</scope>
</reference>
<dbReference type="AlphaFoldDB" id="A0A4Y2WAW5"/>
<dbReference type="EMBL" id="BGPR01057417">
    <property type="protein sequence ID" value="GBO33744.1"/>
    <property type="molecule type" value="Genomic_DNA"/>
</dbReference>
<accession>A0A4Y2WAW5</accession>
<comment type="caution">
    <text evidence="1">The sequence shown here is derived from an EMBL/GenBank/DDBJ whole genome shotgun (WGS) entry which is preliminary data.</text>
</comment>
<dbReference type="PANTHER" id="PTHR12984:SF6">
    <property type="entry name" value="SCY1-LIKE PROTEIN 2"/>
    <property type="match status" value="1"/>
</dbReference>
<dbReference type="SUPFAM" id="SSF56112">
    <property type="entry name" value="Protein kinase-like (PK-like)"/>
    <property type="match status" value="1"/>
</dbReference>
<dbReference type="InterPro" id="IPR011009">
    <property type="entry name" value="Kinase-like_dom_sf"/>
</dbReference>
<evidence type="ECO:0000313" key="1">
    <source>
        <dbReference type="EMBL" id="GBO33744.1"/>
    </source>
</evidence>
<feature type="non-terminal residue" evidence="1">
    <location>
        <position position="108"/>
    </location>
</feature>
<organism evidence="1 2">
    <name type="scientific">Araneus ventricosus</name>
    <name type="common">Orbweaver spider</name>
    <name type="synonym">Epeira ventricosa</name>
    <dbReference type="NCBI Taxonomy" id="182803"/>
    <lineage>
        <taxon>Eukaryota</taxon>
        <taxon>Metazoa</taxon>
        <taxon>Ecdysozoa</taxon>
        <taxon>Arthropoda</taxon>
        <taxon>Chelicerata</taxon>
        <taxon>Arachnida</taxon>
        <taxon>Araneae</taxon>
        <taxon>Araneomorphae</taxon>
        <taxon>Entelegynae</taxon>
        <taxon>Araneoidea</taxon>
        <taxon>Araneidae</taxon>
        <taxon>Araneus</taxon>
    </lineage>
</organism>